<protein>
    <submittedName>
        <fullName evidence="2">Uncharacterized protein</fullName>
    </submittedName>
</protein>
<keyword evidence="1" id="KW-0812">Transmembrane</keyword>
<gene>
    <name evidence="2" type="ORF">FHR20_003801</name>
</gene>
<comment type="caution">
    <text evidence="2">The sequence shown here is derived from an EMBL/GenBank/DDBJ whole genome shotgun (WGS) entry which is preliminary data.</text>
</comment>
<evidence type="ECO:0000313" key="2">
    <source>
        <dbReference type="EMBL" id="NIJ66825.1"/>
    </source>
</evidence>
<dbReference type="AlphaFoldDB" id="A0A7X5ZX29"/>
<dbReference type="EMBL" id="JAASQV010000004">
    <property type="protein sequence ID" value="NIJ66825.1"/>
    <property type="molecule type" value="Genomic_DNA"/>
</dbReference>
<keyword evidence="1" id="KW-1133">Transmembrane helix</keyword>
<evidence type="ECO:0000313" key="3">
    <source>
        <dbReference type="Proteomes" id="UP000564677"/>
    </source>
</evidence>
<evidence type="ECO:0000256" key="1">
    <source>
        <dbReference type="SAM" id="Phobius"/>
    </source>
</evidence>
<proteinExistence type="predicted"/>
<dbReference type="Proteomes" id="UP000564677">
    <property type="component" value="Unassembled WGS sequence"/>
</dbReference>
<sequence length="158" mass="17659">MSAAGQGLPVSPGLFAALFLLVFPFFWLAIIALIANLGWRKVARAYPATSDPPYSARRWRFVSLNIGGSLRSPNYGSAVEGWTSESGFWLRPFLLFRPFHPTIYVPWAQMHSVERERRLVGERVRVKLAGEVPDLLFVGALGRALLERQQDKTGSTRG</sequence>
<name>A0A7X5ZX29_9SPHN</name>
<keyword evidence="1" id="KW-0472">Membrane</keyword>
<keyword evidence="3" id="KW-1185">Reference proteome</keyword>
<accession>A0A7X5ZX29</accession>
<dbReference type="RefSeq" id="WP_167301128.1">
    <property type="nucleotide sequence ID" value="NZ_CP170557.1"/>
</dbReference>
<reference evidence="2 3" key="1">
    <citation type="submission" date="2020-03" db="EMBL/GenBank/DDBJ databases">
        <title>Genomic Encyclopedia of Type Strains, Phase IV (KMG-IV): sequencing the most valuable type-strain genomes for metagenomic binning, comparative biology and taxonomic classification.</title>
        <authorList>
            <person name="Goeker M."/>
        </authorList>
    </citation>
    <scope>NUCLEOTIDE SEQUENCE [LARGE SCALE GENOMIC DNA]</scope>
    <source>
        <strain evidence="2 3">DSM 4733</strain>
    </source>
</reference>
<feature type="transmembrane region" description="Helical" evidence="1">
    <location>
        <begin position="12"/>
        <end position="35"/>
    </location>
</feature>
<organism evidence="2 3">
    <name type="scientific">Sphingomonas leidyi</name>
    <dbReference type="NCBI Taxonomy" id="68569"/>
    <lineage>
        <taxon>Bacteria</taxon>
        <taxon>Pseudomonadati</taxon>
        <taxon>Pseudomonadota</taxon>
        <taxon>Alphaproteobacteria</taxon>
        <taxon>Sphingomonadales</taxon>
        <taxon>Sphingomonadaceae</taxon>
        <taxon>Sphingomonas</taxon>
    </lineage>
</organism>